<evidence type="ECO:0000259" key="9">
    <source>
        <dbReference type="Pfam" id="PF20467"/>
    </source>
</evidence>
<dbReference type="SUPFAM" id="SSF53335">
    <property type="entry name" value="S-adenosyl-L-methionine-dependent methyltransferases"/>
    <property type="match status" value="1"/>
</dbReference>
<dbReference type="Proteomes" id="UP000824134">
    <property type="component" value="Unassembled WGS sequence"/>
</dbReference>
<dbReference type="EC" id="2.1.1.72" evidence="1"/>
<feature type="domain" description="MmeI-like N-terminal" evidence="6">
    <location>
        <begin position="7"/>
        <end position="164"/>
    </location>
</feature>
<evidence type="ECO:0000256" key="2">
    <source>
        <dbReference type="ARBA" id="ARBA00022603"/>
    </source>
</evidence>
<sequence length="934" mass="105170">MARLNLSAIEERMKPLGRREVYDQDFIFDLLAAYGRPKSTISRLKSGHLNVAQEHDREVALKNYVYFSETQPGQDTLELLEKLRLAAHVTRYSPRFIIVTDYQELLAADTKTGETLATPIAQIDQKFTFFLPWAGMEKAQYTSEAHADVKAAEKMGKLFDELLSANPHVTESESARHLLNVFFTRLLFCFFAEDTGIFDDNQFTNAVSSFTQADGSDTREFLTLLFDALDTSDPHEKTGVFADFPYVNGRLFSRGGENAGLVVPAFTQKARESLIELGTLKWQEINPDIFGSMFQAVVAPGKRSDLGQHYTSVPNILKTIEPLFLDELREEFDAAYNSVKKLQRLLDHIADIRIFDPACGSGNFLVIAYKELRRLEHAILERLQIIGGNKQGFLYHDSQISIEHFYGIEIDDFAVEVAVLSLWIAKHQMNREFKEKFSIEIPLIPLKETGQIKAGNATRLDWNQICPNKGTDEIYLIGNPPYVGSSMQTKEQKADFPYVFGERPYSKKLDYIALWFVKGADYIRGTQAQLAFVSTNSVAQGDHVALMFPTILSGGIEIGYAYTSFKWENNAKRNAGVTVVVISLRNESARLKRIFSDGIVQSTENISPYLTSGSNVIVNARKQPLSTLLPPMLFGSKPTDGGNLILEEDEKNRVLEEEPKASQFLKKFIGADDFIKGKTRYCVWVDEFQIDKALSYSILKNRFDKVAEMRISSKKVATQKLADKSYAFAEPRFKPTDSIIVPSVSSERRSYIPIGFVGADTVISNLAYAIYDAEPWLFALLTSRLHMAWVAAVGGKLETRLRYTNTLVYNNFPVPPLSEKTKEKLTAAALRVLDVREYHCEKTLAELYGPEKMPDDLKNAHLAIDYLVDSLYSKKPFETDEERLAVLFDLYEKMIAEEVEREAAAKAAKKTSRSARGPKATASAPATTPTTHEN</sequence>
<evidence type="ECO:0000313" key="12">
    <source>
        <dbReference type="Proteomes" id="UP000824134"/>
    </source>
</evidence>
<evidence type="ECO:0000259" key="6">
    <source>
        <dbReference type="Pfam" id="PF20464"/>
    </source>
</evidence>
<dbReference type="InterPro" id="IPR046818">
    <property type="entry name" value="MmeI_C"/>
</dbReference>
<dbReference type="Pfam" id="PF20467">
    <property type="entry name" value="MmeI_C"/>
    <property type="match status" value="1"/>
</dbReference>
<dbReference type="Pfam" id="PF20466">
    <property type="entry name" value="MmeI_TRD"/>
    <property type="match status" value="1"/>
</dbReference>
<feature type="domain" description="MmeI-like target recognition" evidence="8">
    <location>
        <begin position="613"/>
        <end position="817"/>
    </location>
</feature>
<dbReference type="InterPro" id="IPR050953">
    <property type="entry name" value="N4_N6_ade-DNA_methylase"/>
</dbReference>
<dbReference type="InterPro" id="IPR029063">
    <property type="entry name" value="SAM-dependent_MTases_sf"/>
</dbReference>
<dbReference type="InterPro" id="IPR046820">
    <property type="entry name" value="MmeI_TRD"/>
</dbReference>
<evidence type="ECO:0000256" key="5">
    <source>
        <dbReference type="SAM" id="MobiDB-lite"/>
    </source>
</evidence>
<dbReference type="InterPro" id="IPR046816">
    <property type="entry name" value="MmeI_Mtase"/>
</dbReference>
<evidence type="ECO:0000259" key="8">
    <source>
        <dbReference type="Pfam" id="PF20466"/>
    </source>
</evidence>
<dbReference type="EMBL" id="DXCN01000025">
    <property type="protein sequence ID" value="HIY94590.1"/>
    <property type="molecule type" value="Genomic_DNA"/>
</dbReference>
<keyword evidence="3" id="KW-0808">Transferase</keyword>
<organism evidence="11 12">
    <name type="scientific">Candidatus Rothia avicola</name>
    <dbReference type="NCBI Taxonomy" id="2840478"/>
    <lineage>
        <taxon>Bacteria</taxon>
        <taxon>Bacillati</taxon>
        <taxon>Actinomycetota</taxon>
        <taxon>Actinomycetes</taxon>
        <taxon>Micrococcales</taxon>
        <taxon>Micrococcaceae</taxon>
        <taxon>Rothia</taxon>
    </lineage>
</organism>
<dbReference type="GO" id="GO:0009007">
    <property type="term" value="F:site-specific DNA-methyltransferase (adenine-specific) activity"/>
    <property type="evidence" value="ECO:0007669"/>
    <property type="project" value="UniProtKB-EC"/>
</dbReference>
<feature type="region of interest" description="Disordered" evidence="5">
    <location>
        <begin position="902"/>
        <end position="934"/>
    </location>
</feature>
<name>A0A9D2CQ11_9MICC</name>
<evidence type="ECO:0000259" key="7">
    <source>
        <dbReference type="Pfam" id="PF20465"/>
    </source>
</evidence>
<dbReference type="PANTHER" id="PTHR33841:SF1">
    <property type="entry name" value="DNA METHYLTRANSFERASE A"/>
    <property type="match status" value="1"/>
</dbReference>
<dbReference type="Pfam" id="PF20465">
    <property type="entry name" value="MmeI_hel"/>
    <property type="match status" value="1"/>
</dbReference>
<reference evidence="11" key="2">
    <citation type="submission" date="2021-04" db="EMBL/GenBank/DDBJ databases">
        <authorList>
            <person name="Gilroy R."/>
        </authorList>
    </citation>
    <scope>NUCLEOTIDE SEQUENCE</scope>
    <source>
        <strain evidence="11">ChiHjej12B11-9195</strain>
    </source>
</reference>
<dbReference type="GO" id="GO:0032259">
    <property type="term" value="P:methylation"/>
    <property type="evidence" value="ECO:0007669"/>
    <property type="project" value="UniProtKB-KW"/>
</dbReference>
<evidence type="ECO:0000256" key="1">
    <source>
        <dbReference type="ARBA" id="ARBA00011900"/>
    </source>
</evidence>
<protein>
    <recommendedName>
        <fullName evidence="1">site-specific DNA-methyltransferase (adenine-specific)</fullName>
        <ecNumber evidence="1">2.1.1.72</ecNumber>
    </recommendedName>
</protein>
<evidence type="ECO:0000259" key="10">
    <source>
        <dbReference type="Pfam" id="PF20473"/>
    </source>
</evidence>
<accession>A0A9D2CQ11</accession>
<evidence type="ECO:0000256" key="4">
    <source>
        <dbReference type="ARBA" id="ARBA00047942"/>
    </source>
</evidence>
<dbReference type="Pfam" id="PF20464">
    <property type="entry name" value="MmeI_N"/>
    <property type="match status" value="1"/>
</dbReference>
<proteinExistence type="predicted"/>
<feature type="domain" description="MmeI-like C-terminal" evidence="9">
    <location>
        <begin position="818"/>
        <end position="895"/>
    </location>
</feature>
<gene>
    <name evidence="11" type="ORF">H9821_02840</name>
</gene>
<reference evidence="11" key="1">
    <citation type="journal article" date="2021" name="PeerJ">
        <title>Extensive microbial diversity within the chicken gut microbiome revealed by metagenomics and culture.</title>
        <authorList>
            <person name="Gilroy R."/>
            <person name="Ravi A."/>
            <person name="Getino M."/>
            <person name="Pursley I."/>
            <person name="Horton D.L."/>
            <person name="Alikhan N.F."/>
            <person name="Baker D."/>
            <person name="Gharbi K."/>
            <person name="Hall N."/>
            <person name="Watson M."/>
            <person name="Adriaenssens E.M."/>
            <person name="Foster-Nyarko E."/>
            <person name="Jarju S."/>
            <person name="Secka A."/>
            <person name="Antonio M."/>
            <person name="Oren A."/>
            <person name="Chaudhuri R.R."/>
            <person name="La Ragione R."/>
            <person name="Hildebrand F."/>
            <person name="Pallen M.J."/>
        </authorList>
    </citation>
    <scope>NUCLEOTIDE SEQUENCE</scope>
    <source>
        <strain evidence="11">ChiHjej12B11-9195</strain>
    </source>
</reference>
<feature type="domain" description="MmeI-like DNA-methyltransferase" evidence="10">
    <location>
        <begin position="334"/>
        <end position="595"/>
    </location>
</feature>
<dbReference type="Pfam" id="PF20473">
    <property type="entry name" value="MmeI_Mtase"/>
    <property type="match status" value="1"/>
</dbReference>
<evidence type="ECO:0000313" key="11">
    <source>
        <dbReference type="EMBL" id="HIY94590.1"/>
    </source>
</evidence>
<feature type="compositionally biased region" description="Low complexity" evidence="5">
    <location>
        <begin position="920"/>
        <end position="934"/>
    </location>
</feature>
<feature type="domain" description="MmeI-like helicase spacer" evidence="7">
    <location>
        <begin position="177"/>
        <end position="252"/>
    </location>
</feature>
<evidence type="ECO:0000256" key="3">
    <source>
        <dbReference type="ARBA" id="ARBA00022679"/>
    </source>
</evidence>
<comment type="catalytic activity">
    <reaction evidence="4">
        <text>a 2'-deoxyadenosine in DNA + S-adenosyl-L-methionine = an N(6)-methyl-2'-deoxyadenosine in DNA + S-adenosyl-L-homocysteine + H(+)</text>
        <dbReference type="Rhea" id="RHEA:15197"/>
        <dbReference type="Rhea" id="RHEA-COMP:12418"/>
        <dbReference type="Rhea" id="RHEA-COMP:12419"/>
        <dbReference type="ChEBI" id="CHEBI:15378"/>
        <dbReference type="ChEBI" id="CHEBI:57856"/>
        <dbReference type="ChEBI" id="CHEBI:59789"/>
        <dbReference type="ChEBI" id="CHEBI:90615"/>
        <dbReference type="ChEBI" id="CHEBI:90616"/>
        <dbReference type="EC" id="2.1.1.72"/>
    </reaction>
</comment>
<dbReference type="InterPro" id="IPR046819">
    <property type="entry name" value="MmeI_hel"/>
</dbReference>
<comment type="caution">
    <text evidence="11">The sequence shown here is derived from an EMBL/GenBank/DDBJ whole genome shotgun (WGS) entry which is preliminary data.</text>
</comment>
<dbReference type="AlphaFoldDB" id="A0A9D2CQ11"/>
<dbReference type="InterPro" id="IPR046817">
    <property type="entry name" value="MmeI_N"/>
</dbReference>
<dbReference type="Gene3D" id="3.40.50.150">
    <property type="entry name" value="Vaccinia Virus protein VP39"/>
    <property type="match status" value="1"/>
</dbReference>
<dbReference type="PANTHER" id="PTHR33841">
    <property type="entry name" value="DNA METHYLTRANSFERASE YEEA-RELATED"/>
    <property type="match status" value="1"/>
</dbReference>
<keyword evidence="2 11" id="KW-0489">Methyltransferase</keyword>